<dbReference type="PROSITE" id="PS51832">
    <property type="entry name" value="HD_GYP"/>
    <property type="match status" value="1"/>
</dbReference>
<dbReference type="InterPro" id="IPR037522">
    <property type="entry name" value="HD_GYP_dom"/>
</dbReference>
<dbReference type="PANTHER" id="PTHR45228">
    <property type="entry name" value="CYCLIC DI-GMP PHOSPHODIESTERASE TM_0186-RELATED"/>
    <property type="match status" value="1"/>
</dbReference>
<accession>A0ABZ3IWL9</accession>
<proteinExistence type="predicted"/>
<protein>
    <recommendedName>
        <fullName evidence="5">Cyclic di-GMP phosphodiesterase response regulator RpfG</fullName>
    </recommendedName>
</protein>
<dbReference type="InterPro" id="IPR043128">
    <property type="entry name" value="Rev_trsase/Diguanyl_cyclase"/>
</dbReference>
<dbReference type="SUPFAM" id="SSF55073">
    <property type="entry name" value="Nucleotide cyclase"/>
    <property type="match status" value="1"/>
</dbReference>
<dbReference type="SUPFAM" id="SSF109604">
    <property type="entry name" value="HD-domain/PDEase-like"/>
    <property type="match status" value="1"/>
</dbReference>
<feature type="domain" description="HD-GYP" evidence="2">
    <location>
        <begin position="349"/>
        <end position="540"/>
    </location>
</feature>
<dbReference type="SMART" id="SM00267">
    <property type="entry name" value="GGDEF"/>
    <property type="match status" value="1"/>
</dbReference>
<evidence type="ECO:0000313" key="3">
    <source>
        <dbReference type="EMBL" id="XFO70165.1"/>
    </source>
</evidence>
<dbReference type="PANTHER" id="PTHR45228:SF1">
    <property type="entry name" value="CYCLIC DI-GMP PHOSPHODIESTERASE TM_0186"/>
    <property type="match status" value="1"/>
</dbReference>
<gene>
    <name evidence="3" type="ORF">SPACI_001530</name>
</gene>
<dbReference type="Gene3D" id="3.30.450.20">
    <property type="entry name" value="PAS domain"/>
    <property type="match status" value="1"/>
</dbReference>
<name>A0ABZ3IWL9_SPOA4</name>
<dbReference type="InterPro" id="IPR029787">
    <property type="entry name" value="Nucleotide_cyclase"/>
</dbReference>
<dbReference type="Gene3D" id="1.10.3210.10">
    <property type="entry name" value="Hypothetical protein af1432"/>
    <property type="match status" value="1"/>
</dbReference>
<dbReference type="PROSITE" id="PS50887">
    <property type="entry name" value="GGDEF"/>
    <property type="match status" value="1"/>
</dbReference>
<dbReference type="InterPro" id="IPR052020">
    <property type="entry name" value="Cyclic_di-GMP/3'3'-cGAMP_PDE"/>
</dbReference>
<organism evidence="3 4">
    <name type="scientific">Sporomusa acidovorans (strain ATCC 49682 / DSM 3132 / Mol)</name>
    <dbReference type="NCBI Taxonomy" id="1123286"/>
    <lineage>
        <taxon>Bacteria</taxon>
        <taxon>Bacillati</taxon>
        <taxon>Bacillota</taxon>
        <taxon>Negativicutes</taxon>
        <taxon>Selenomonadales</taxon>
        <taxon>Sporomusaceae</taxon>
        <taxon>Sporomusa</taxon>
    </lineage>
</organism>
<dbReference type="EMBL" id="CP155571">
    <property type="protein sequence ID" value="XFO70165.1"/>
    <property type="molecule type" value="Genomic_DNA"/>
</dbReference>
<dbReference type="RefSeq" id="WP_093797095.1">
    <property type="nucleotide sequence ID" value="NZ_CP155571.1"/>
</dbReference>
<evidence type="ECO:0000259" key="1">
    <source>
        <dbReference type="PROSITE" id="PS50887"/>
    </source>
</evidence>
<dbReference type="Pfam" id="PF13487">
    <property type="entry name" value="HD_5"/>
    <property type="match status" value="1"/>
</dbReference>
<evidence type="ECO:0000259" key="2">
    <source>
        <dbReference type="PROSITE" id="PS51832"/>
    </source>
</evidence>
<dbReference type="CDD" id="cd01949">
    <property type="entry name" value="GGDEF"/>
    <property type="match status" value="1"/>
</dbReference>
<evidence type="ECO:0000313" key="4">
    <source>
        <dbReference type="Proteomes" id="UP000216052"/>
    </source>
</evidence>
<feature type="domain" description="GGDEF" evidence="1">
    <location>
        <begin position="228"/>
        <end position="356"/>
    </location>
</feature>
<evidence type="ECO:0008006" key="5">
    <source>
        <dbReference type="Google" id="ProtNLM"/>
    </source>
</evidence>
<dbReference type="Pfam" id="PF00990">
    <property type="entry name" value="GGDEF"/>
    <property type="match status" value="1"/>
</dbReference>
<dbReference type="InterPro" id="IPR003607">
    <property type="entry name" value="HD/PDEase_dom"/>
</dbReference>
<sequence>MRVTDEDLFAPERRILESAQADLSNRRYNGNKLMPRYKSLVNQYQRLLTITRKVFHISDSQGKMLQRHQSDIQTLLDNANQGFLTFASDLKIDRQYSAACIKVFGKKIAGLSIVQLLGQGNDGLQERLRKILGHVFLSPNSDSDGALQQLPPVMQIGEKTVSVECKLITQSDTAPEQTLVMMILTDITERLQAEAQIRFLSYHDKLTALHNRAHIEAMLPELEKPEALPLSVIMADMNGLKLANDVFGHQQGDKLLVALANALKISCRPTDIIARWGGDEFVIVLPQTDQEECLQVCGQIRNACAARTDCAIPLSVAIGAETQTAGSARIMEMLSVAEHRMYNDKLTKNKSVRKSIVTNLEGMLLNRCFESEGHPARVRQLVDEFVAFLGIDLPAAERKLLNQLAQLHDIGKVAIPAGILGSPRTLTASEWDIIKSHSEVGYRMAQSIDEPVLADIILALHERWDGLGYPCGLKEDQIPFLARIFTIADTYDTITHDRPYRPARDKQTALKEIEAGMGTQFDPKLAKSFVEFINQKEAAN</sequence>
<dbReference type="Gene3D" id="3.30.70.270">
    <property type="match status" value="1"/>
</dbReference>
<keyword evidence="4" id="KW-1185">Reference proteome</keyword>
<dbReference type="InterPro" id="IPR000160">
    <property type="entry name" value="GGDEF_dom"/>
</dbReference>
<dbReference type="CDD" id="cd00077">
    <property type="entry name" value="HDc"/>
    <property type="match status" value="1"/>
</dbReference>
<dbReference type="Proteomes" id="UP000216052">
    <property type="component" value="Chromosome"/>
</dbReference>
<dbReference type="NCBIfam" id="TIGR00254">
    <property type="entry name" value="GGDEF"/>
    <property type="match status" value="1"/>
</dbReference>
<reference evidence="3" key="1">
    <citation type="submission" date="2024-05" db="EMBL/GenBank/DDBJ databases">
        <title>Isolation and characterization of Sporomusa carbonis sp. nov., a carboxydotrophic hydrogenogen in the genus of Sporomusa isolated from a charcoal burning pile.</title>
        <authorList>
            <person name="Boeer T."/>
            <person name="Rosenbaum F."/>
            <person name="Eysell L."/>
            <person name="Mueller V."/>
            <person name="Daniel R."/>
            <person name="Poehlein A."/>
        </authorList>
    </citation>
    <scope>NUCLEOTIDE SEQUENCE [LARGE SCALE GENOMIC DNA]</scope>
    <source>
        <strain evidence="3">DSM 3132</strain>
    </source>
</reference>